<reference evidence="1 2" key="1">
    <citation type="submission" date="2015-11" db="EMBL/GenBank/DDBJ databases">
        <title>Genomic analysis of 38 Legionella species identifies large and diverse effector repertoires.</title>
        <authorList>
            <person name="Burstein D."/>
            <person name="Amaro F."/>
            <person name="Zusman T."/>
            <person name="Lifshitz Z."/>
            <person name="Cohen O."/>
            <person name="Gilbert J.A."/>
            <person name="Pupko T."/>
            <person name="Shuman H.A."/>
            <person name="Segal G."/>
        </authorList>
    </citation>
    <scope>NUCLEOTIDE SEQUENCE [LARGE SCALE GENOMIC DNA]</scope>
    <source>
        <strain evidence="1 2">SC-63-C7</strain>
    </source>
</reference>
<dbReference type="Proteomes" id="UP000054703">
    <property type="component" value="Unassembled WGS sequence"/>
</dbReference>
<keyword evidence="2" id="KW-1185">Reference proteome</keyword>
<dbReference type="EMBL" id="LNYU01000091">
    <property type="protein sequence ID" value="KTD53701.1"/>
    <property type="molecule type" value="Genomic_DNA"/>
</dbReference>
<proteinExistence type="predicted"/>
<name>A0A0W0Y9X7_9GAMM</name>
<sequence>MLSIQNIRIYAKDGQLTVSVKVNSLTNLSENLRLLSVTLRDDNWKSLAPKEPILEFPIDPAASRFYFERTFGILSLLHTNMFLDSKIWKEIEPKIRTTNYKEIANLNTEVNFYTAPVMLETDKQDETSKQQKSQDCLEVNLDDQMCLKTNVKITGATAGTIKINISPGSNSFFFKGLQGEGIKITESIGEIDFRNLNFQ</sequence>
<evidence type="ECO:0000313" key="1">
    <source>
        <dbReference type="EMBL" id="KTD53701.1"/>
    </source>
</evidence>
<dbReference type="AlphaFoldDB" id="A0A0W0Y9X7"/>
<comment type="caution">
    <text evidence="1">The sequence shown here is derived from an EMBL/GenBank/DDBJ whole genome shotgun (WGS) entry which is preliminary data.</text>
</comment>
<evidence type="ECO:0000313" key="2">
    <source>
        <dbReference type="Proteomes" id="UP000054703"/>
    </source>
</evidence>
<gene>
    <name evidence="1" type="ORF">Lsan_4111</name>
</gene>
<organism evidence="1 2">
    <name type="scientific">Legionella santicrucis</name>
    <dbReference type="NCBI Taxonomy" id="45074"/>
    <lineage>
        <taxon>Bacteria</taxon>
        <taxon>Pseudomonadati</taxon>
        <taxon>Pseudomonadota</taxon>
        <taxon>Gammaproteobacteria</taxon>
        <taxon>Legionellales</taxon>
        <taxon>Legionellaceae</taxon>
        <taxon>Legionella</taxon>
    </lineage>
</organism>
<protein>
    <submittedName>
        <fullName evidence="1">Uncharacterized protein</fullName>
    </submittedName>
</protein>
<dbReference type="PATRIC" id="fig|45074.5.peg.4415"/>
<dbReference type="RefSeq" id="WP_058515978.1">
    <property type="nucleotide sequence ID" value="NZ_CAAAIH010000052.1"/>
</dbReference>
<accession>A0A0W0Y9X7</accession>